<dbReference type="EMBL" id="CP001778">
    <property type="protein sequence ID" value="ADD43194.1"/>
    <property type="molecule type" value="Genomic_DNA"/>
</dbReference>
<dbReference type="Pfam" id="PF00931">
    <property type="entry name" value="NB-ARC"/>
    <property type="match status" value="1"/>
</dbReference>
<dbReference type="Gene3D" id="1.25.40.10">
    <property type="entry name" value="Tetratricopeptide repeat domain"/>
    <property type="match status" value="2"/>
</dbReference>
<name>D3PWH2_STANL</name>
<gene>
    <name evidence="2" type="ordered locus">Snas_3532</name>
</gene>
<evidence type="ECO:0000259" key="1">
    <source>
        <dbReference type="Pfam" id="PF00931"/>
    </source>
</evidence>
<evidence type="ECO:0000313" key="3">
    <source>
        <dbReference type="Proteomes" id="UP000000844"/>
    </source>
</evidence>
<dbReference type="InterPro" id="IPR019734">
    <property type="entry name" value="TPR_rpt"/>
</dbReference>
<accession>D3PWH2</accession>
<dbReference type="InterPro" id="IPR027417">
    <property type="entry name" value="P-loop_NTPase"/>
</dbReference>
<dbReference type="PANTHER" id="PTHR47691:SF3">
    <property type="entry name" value="HTH-TYPE TRANSCRIPTIONAL REGULATOR RV0890C-RELATED"/>
    <property type="match status" value="1"/>
</dbReference>
<dbReference type="AlphaFoldDB" id="D3PWH2"/>
<organism evidence="2 3">
    <name type="scientific">Stackebrandtia nassauensis (strain DSM 44728 / CIP 108903 / NRRL B-16338 / NBRC 102104 / LLR-40K-21)</name>
    <dbReference type="NCBI Taxonomy" id="446470"/>
    <lineage>
        <taxon>Bacteria</taxon>
        <taxon>Bacillati</taxon>
        <taxon>Actinomycetota</taxon>
        <taxon>Actinomycetes</taxon>
        <taxon>Glycomycetales</taxon>
        <taxon>Glycomycetaceae</taxon>
        <taxon>Stackebrandtia</taxon>
    </lineage>
</organism>
<dbReference type="PANTHER" id="PTHR47691">
    <property type="entry name" value="REGULATOR-RELATED"/>
    <property type="match status" value="1"/>
</dbReference>
<feature type="domain" description="NB-ARC" evidence="1">
    <location>
        <begin position="147"/>
        <end position="294"/>
    </location>
</feature>
<dbReference type="SUPFAM" id="SSF48452">
    <property type="entry name" value="TPR-like"/>
    <property type="match status" value="2"/>
</dbReference>
<dbReference type="SMART" id="SM00028">
    <property type="entry name" value="TPR"/>
    <property type="match status" value="5"/>
</dbReference>
<evidence type="ECO:0000313" key="2">
    <source>
        <dbReference type="EMBL" id="ADD43194.1"/>
    </source>
</evidence>
<dbReference type="PRINTS" id="PR00364">
    <property type="entry name" value="DISEASERSIST"/>
</dbReference>
<keyword evidence="3" id="KW-1185">Reference proteome</keyword>
<dbReference type="Proteomes" id="UP000000844">
    <property type="component" value="Chromosome"/>
</dbReference>
<dbReference type="InterPro" id="IPR002182">
    <property type="entry name" value="NB-ARC"/>
</dbReference>
<dbReference type="InterPro" id="IPR011990">
    <property type="entry name" value="TPR-like_helical_dom_sf"/>
</dbReference>
<dbReference type="eggNOG" id="COG3903">
    <property type="taxonomic scope" value="Bacteria"/>
</dbReference>
<dbReference type="HOGENOM" id="CLU_004665_2_1_11"/>
<dbReference type="SUPFAM" id="SSF52540">
    <property type="entry name" value="P-loop containing nucleoside triphosphate hydrolases"/>
    <property type="match status" value="1"/>
</dbReference>
<dbReference type="STRING" id="446470.Snas_3532"/>
<dbReference type="GO" id="GO:0043531">
    <property type="term" value="F:ADP binding"/>
    <property type="evidence" value="ECO:0007669"/>
    <property type="project" value="InterPro"/>
</dbReference>
<dbReference type="OrthoDB" id="7628974at2"/>
<dbReference type="Pfam" id="PF13424">
    <property type="entry name" value="TPR_12"/>
    <property type="match status" value="2"/>
</dbReference>
<sequence>MGHLTRVRLDPSRAREVDDLIAYLRRLRIEAGGMSIRDIQRGIRELRLKRGVPDSAPSVATIHSCFQPGRKRLNVDTVTDIAAVLGLNDDGVALLRQGCQLVMDRVSRSLVVTTRADIAAAAATFTGRRHDLDRVLDMTASRPPDDAPLVITIEGMAGVGKTTLAQRVCQELESLGDGYDTRLSVDLRGYDPTEPGADPDAVIRGFLVHLGMSPQHIDGLSPSERREHYARLLAERRALILLDNAADETQLRPILLSVSPSTILVTSRRRLHDLDGAARLPLEPLSIDDALDLLRRLDPSGRVDTDATAATRLVHLCRQLPIELAAVGSQLASKPDWSLSDHVERLKVMPSFDISRPAFAVSYQNQSAAAQRLFRLLALHPGREFTDDTAAVLSDLPPAKTGELLRSLFDEHLLLCPTEGRYQFHDSIRDFATTLVHQEEPASGQRAAQGRVLDHYRQRLAEDADPAWIQAERSNLMACLHLHGHDEGIIALVAALHPRLRTMGYYDDVRIGNHTVLRLAQAIGDRGAEADALSGLAEIARLTGQPRRAEDLFRRVLVIRRQIADHDGEAHALRGLAQVSAGRDFVAAADYYRQALDLHRRNGNGPGEAETLWGLLEIARIFEDYATVEANARSILEICRRVGNRIGEAHALCGLGTAFARTGDHEAATTSCRRALSICLDIGNRRGAVRAWRGLGEAALAHDDADTARDAFTQAREIGSAIGDRAGEAHATFGLAEVARLNGDDREALALVADAQPVFQDLDDDPCTVLALDLRGDMAVAQGDRDAARAHWEEALVLATRHALPQTARLRAKLDGQNASHDPPFSA</sequence>
<dbReference type="KEGG" id="sna:Snas_3532"/>
<reference evidence="2 3" key="1">
    <citation type="journal article" date="2009" name="Stand. Genomic Sci.">
        <title>Complete genome sequence of Stackebrandtia nassauensis type strain (LLR-40K-21).</title>
        <authorList>
            <person name="Munk C."/>
            <person name="Lapidus A."/>
            <person name="Copeland A."/>
            <person name="Jando M."/>
            <person name="Mayilraj S."/>
            <person name="Glavina Del Rio T."/>
            <person name="Nolan M."/>
            <person name="Chen F."/>
            <person name="Lucas S."/>
            <person name="Tice H."/>
            <person name="Cheng J.F."/>
            <person name="Han C."/>
            <person name="Detter J.C."/>
            <person name="Bruce D."/>
            <person name="Goodwin L."/>
            <person name="Chain P."/>
            <person name="Pitluck S."/>
            <person name="Goker M."/>
            <person name="Ovchinikova G."/>
            <person name="Pati A."/>
            <person name="Ivanova N."/>
            <person name="Mavromatis K."/>
            <person name="Chen A."/>
            <person name="Palaniappan K."/>
            <person name="Land M."/>
            <person name="Hauser L."/>
            <person name="Chang Y.J."/>
            <person name="Jeffries C.D."/>
            <person name="Bristow J."/>
            <person name="Eisen J.A."/>
            <person name="Markowitz V."/>
            <person name="Hugenholtz P."/>
            <person name="Kyrpides N.C."/>
            <person name="Klenk H.P."/>
        </authorList>
    </citation>
    <scope>NUCLEOTIDE SEQUENCE [LARGE SCALE GENOMIC DNA]</scope>
    <source>
        <strain evidence="3">DSM 44728 / CIP 108903 / NRRL B-16338 / NBRC 102104 / LLR-40K-21</strain>
    </source>
</reference>
<proteinExistence type="predicted"/>
<dbReference type="RefSeq" id="WP_013018765.1">
    <property type="nucleotide sequence ID" value="NC_013947.1"/>
</dbReference>
<protein>
    <submittedName>
        <fullName evidence="2">NB-ARC domain protein</fullName>
    </submittedName>
</protein>
<dbReference type="Gene3D" id="3.40.50.300">
    <property type="entry name" value="P-loop containing nucleotide triphosphate hydrolases"/>
    <property type="match status" value="1"/>
</dbReference>